<feature type="compositionally biased region" description="Low complexity" evidence="1">
    <location>
        <begin position="456"/>
        <end position="470"/>
    </location>
</feature>
<dbReference type="GeneID" id="89938352"/>
<evidence type="ECO:0000313" key="3">
    <source>
        <dbReference type="EMBL" id="KAK4116034.1"/>
    </source>
</evidence>
<feature type="region of interest" description="Disordered" evidence="1">
    <location>
        <begin position="480"/>
        <end position="545"/>
    </location>
</feature>
<name>A0AAN6YX06_9PEZI</name>
<feature type="compositionally biased region" description="Polar residues" evidence="1">
    <location>
        <begin position="330"/>
        <end position="339"/>
    </location>
</feature>
<dbReference type="Proteomes" id="UP001302812">
    <property type="component" value="Unassembled WGS sequence"/>
</dbReference>
<evidence type="ECO:0000256" key="1">
    <source>
        <dbReference type="SAM" id="MobiDB-lite"/>
    </source>
</evidence>
<proteinExistence type="predicted"/>
<feature type="compositionally biased region" description="Low complexity" evidence="1">
    <location>
        <begin position="496"/>
        <end position="529"/>
    </location>
</feature>
<keyword evidence="2" id="KW-0472">Membrane</keyword>
<feature type="compositionally biased region" description="Basic and acidic residues" evidence="1">
    <location>
        <begin position="35"/>
        <end position="55"/>
    </location>
</feature>
<keyword evidence="2" id="KW-1133">Transmembrane helix</keyword>
<keyword evidence="4" id="KW-1185">Reference proteome</keyword>
<feature type="compositionally biased region" description="Polar residues" evidence="1">
    <location>
        <begin position="530"/>
        <end position="540"/>
    </location>
</feature>
<reference evidence="3" key="2">
    <citation type="submission" date="2023-05" db="EMBL/GenBank/DDBJ databases">
        <authorList>
            <consortium name="Lawrence Berkeley National Laboratory"/>
            <person name="Steindorff A."/>
            <person name="Hensen N."/>
            <person name="Bonometti L."/>
            <person name="Westerberg I."/>
            <person name="Brannstrom I.O."/>
            <person name="Guillou S."/>
            <person name="Cros-Aarteil S."/>
            <person name="Calhoun S."/>
            <person name="Haridas S."/>
            <person name="Kuo A."/>
            <person name="Mondo S."/>
            <person name="Pangilinan J."/>
            <person name="Riley R."/>
            <person name="Labutti K."/>
            <person name="Andreopoulos B."/>
            <person name="Lipzen A."/>
            <person name="Chen C."/>
            <person name="Yanf M."/>
            <person name="Daum C."/>
            <person name="Ng V."/>
            <person name="Clum A."/>
            <person name="Ohm R."/>
            <person name="Martin F."/>
            <person name="Silar P."/>
            <person name="Natvig D."/>
            <person name="Lalanne C."/>
            <person name="Gautier V."/>
            <person name="Ament-Velasquez S.L."/>
            <person name="Kruys A."/>
            <person name="Hutchinson M.I."/>
            <person name="Powell A.J."/>
            <person name="Barry K."/>
            <person name="Miller A.N."/>
            <person name="Grigoriev I.V."/>
            <person name="Debuchy R."/>
            <person name="Gladieux P."/>
            <person name="Thoren M.H."/>
            <person name="Johannesson H."/>
        </authorList>
    </citation>
    <scope>NUCLEOTIDE SEQUENCE</scope>
    <source>
        <strain evidence="3">CBS 508.74</strain>
    </source>
</reference>
<dbReference type="RefSeq" id="XP_064673604.1">
    <property type="nucleotide sequence ID" value="XM_064814227.1"/>
</dbReference>
<comment type="caution">
    <text evidence="3">The sequence shown here is derived from an EMBL/GenBank/DDBJ whole genome shotgun (WGS) entry which is preliminary data.</text>
</comment>
<feature type="compositionally biased region" description="Polar residues" evidence="1">
    <location>
        <begin position="481"/>
        <end position="495"/>
    </location>
</feature>
<feature type="transmembrane region" description="Helical" evidence="2">
    <location>
        <begin position="751"/>
        <end position="768"/>
    </location>
</feature>
<protein>
    <submittedName>
        <fullName evidence="3">Uncharacterized protein</fullName>
    </submittedName>
</protein>
<organism evidence="3 4">
    <name type="scientific">Canariomyces notabilis</name>
    <dbReference type="NCBI Taxonomy" id="2074819"/>
    <lineage>
        <taxon>Eukaryota</taxon>
        <taxon>Fungi</taxon>
        <taxon>Dikarya</taxon>
        <taxon>Ascomycota</taxon>
        <taxon>Pezizomycotina</taxon>
        <taxon>Sordariomycetes</taxon>
        <taxon>Sordariomycetidae</taxon>
        <taxon>Sordariales</taxon>
        <taxon>Chaetomiaceae</taxon>
        <taxon>Canariomyces</taxon>
    </lineage>
</organism>
<keyword evidence="2" id="KW-0812">Transmembrane</keyword>
<dbReference type="EMBL" id="MU853333">
    <property type="protein sequence ID" value="KAK4116034.1"/>
    <property type="molecule type" value="Genomic_DNA"/>
</dbReference>
<accession>A0AAN6YX06</accession>
<dbReference type="AlphaFoldDB" id="A0AAN6YX06"/>
<gene>
    <name evidence="3" type="ORF">N656DRAFT_774224</name>
</gene>
<evidence type="ECO:0000256" key="2">
    <source>
        <dbReference type="SAM" id="Phobius"/>
    </source>
</evidence>
<evidence type="ECO:0000313" key="4">
    <source>
        <dbReference type="Proteomes" id="UP001302812"/>
    </source>
</evidence>
<feature type="transmembrane region" description="Helical" evidence="2">
    <location>
        <begin position="719"/>
        <end position="739"/>
    </location>
</feature>
<feature type="region of interest" description="Disordered" evidence="1">
    <location>
        <begin position="456"/>
        <end position="475"/>
    </location>
</feature>
<feature type="region of interest" description="Disordered" evidence="1">
    <location>
        <begin position="87"/>
        <end position="116"/>
    </location>
</feature>
<reference evidence="3" key="1">
    <citation type="journal article" date="2023" name="Mol. Phylogenet. Evol.">
        <title>Genome-scale phylogeny and comparative genomics of the fungal order Sordariales.</title>
        <authorList>
            <person name="Hensen N."/>
            <person name="Bonometti L."/>
            <person name="Westerberg I."/>
            <person name="Brannstrom I.O."/>
            <person name="Guillou S."/>
            <person name="Cros-Aarteil S."/>
            <person name="Calhoun S."/>
            <person name="Haridas S."/>
            <person name="Kuo A."/>
            <person name="Mondo S."/>
            <person name="Pangilinan J."/>
            <person name="Riley R."/>
            <person name="LaButti K."/>
            <person name="Andreopoulos B."/>
            <person name="Lipzen A."/>
            <person name="Chen C."/>
            <person name="Yan M."/>
            <person name="Daum C."/>
            <person name="Ng V."/>
            <person name="Clum A."/>
            <person name="Steindorff A."/>
            <person name="Ohm R.A."/>
            <person name="Martin F."/>
            <person name="Silar P."/>
            <person name="Natvig D.O."/>
            <person name="Lalanne C."/>
            <person name="Gautier V."/>
            <person name="Ament-Velasquez S.L."/>
            <person name="Kruys A."/>
            <person name="Hutchinson M.I."/>
            <person name="Powell A.J."/>
            <person name="Barry K."/>
            <person name="Miller A.N."/>
            <person name="Grigoriev I.V."/>
            <person name="Debuchy R."/>
            <person name="Gladieux P."/>
            <person name="Hiltunen Thoren M."/>
            <person name="Johannesson H."/>
        </authorList>
    </citation>
    <scope>NUCLEOTIDE SEQUENCE</scope>
    <source>
        <strain evidence="3">CBS 508.74</strain>
    </source>
</reference>
<feature type="compositionally biased region" description="Polar residues" evidence="1">
    <location>
        <begin position="98"/>
        <end position="107"/>
    </location>
</feature>
<feature type="region of interest" description="Disordered" evidence="1">
    <location>
        <begin position="1"/>
        <end position="71"/>
    </location>
</feature>
<feature type="region of interest" description="Disordered" evidence="1">
    <location>
        <begin position="330"/>
        <end position="349"/>
    </location>
</feature>
<feature type="non-terminal residue" evidence="3">
    <location>
        <position position="1"/>
    </location>
</feature>
<sequence>VSGKEHQDTLTSMSNLARRRSGTTTPTLSYSFIHLAEDYDSGRDSNREQDSDDYGHSVNPPPEAPAPASAAEPVNVVDFWGNNPAPTASSLSLPPGFEQSNANTNLADSTDDSETSDLESVMSEAPSIASPRGVVELPVGIRLATIHELKALFLTNESLSPLYDIAMSKVGPDGLQRNLGRLLVRYGRALSAEATDPPQYKAAKFVCQFAQRLSLEITDVVEYRWELRSEKEPLSAKALGDDFNNIQDLDDLDDEEHDELDHDPEVPSIQTLDNLWAVKDFMISSKAFRKLCQSLRVWLGVETPHEQAEMADIVVHGAEAQASSPVDISVGRSDQQSAGPQERTPGITVSENTPTAFLERMGEMVGQKVSESRFEPAIPILIGETSLGADLRVDTASSFSAVKIASKRFWCTLTGLWQSRLPTDQVRISWTCRCGDTLRIQVPEAQQMAAIAFAKKAANPNSSTITSRSSSRTEHIPLQTLVPTATNTSPQTPNLTPSSSSAISATTETTPDSSSTSATSQSANSRRSSPNTTPSDTEATQPEPFLPAGTEKYLLLCVNTFSRHGIPFRKLANVNITDVNCSSELFSRLRSAYYSLRPRQNPFLVPKTMHYIKFQLLFLQKSGECVGSYEVDSIPSIKEVLNQEYAFSPCPPRIGKLPLPPDIFMHAFLDPGDHLGPMAVDILPKKLWCQLRWDAGANGRWNVPEGWGFYIVQGVNWGLVSWCAGAALVVVTGLTVVWSVVVGDVQGGTGLGQYCLAVLTLGVSVWLLRDKGSDAVAGLSGERFS</sequence>